<dbReference type="RefSeq" id="XP_025359352.1">
    <property type="nucleotide sequence ID" value="XM_025508553.1"/>
</dbReference>
<proteinExistence type="predicted"/>
<feature type="compositionally biased region" description="Polar residues" evidence="1">
    <location>
        <begin position="299"/>
        <end position="313"/>
    </location>
</feature>
<gene>
    <name evidence="2" type="ORF">BDZ90DRAFT_262958</name>
</gene>
<evidence type="ECO:0000313" key="3">
    <source>
        <dbReference type="Proteomes" id="UP000245884"/>
    </source>
</evidence>
<feature type="region of interest" description="Disordered" evidence="1">
    <location>
        <begin position="285"/>
        <end position="321"/>
    </location>
</feature>
<protein>
    <submittedName>
        <fullName evidence="2">Uncharacterized protein</fullName>
    </submittedName>
</protein>
<sequence length="321" mass="35611">MTAPVSPTNGLPSHGAIVNGQLQLNFDVNREAPALLRRVVPIAGLCPPDEPQWPLTTQETIDRRDLRPFTVRYQAQSKNASINPFRQDDIHRAVRHHLRPHFEARKLQTMPAVIFEQDTLDDSKDAACNDLICPSALAFIIVINNLKSIKIESASCSSCFFARVNWTNSLPPNVMPFDLLRLSVSSSESESLLGSLKVMLSGVGLVLGVGRQEIAQSHDAPFLSTMTVRGYVELNAASMALPFHALVDRIPTHFRWRGELYSMWYPGRPLHKVALHSQAFPIEEVVETEDGDPTLSPDDASSQPSTEVSTPEATNKRKRSE</sequence>
<dbReference type="EMBL" id="KZ819679">
    <property type="protein sequence ID" value="PWN24740.1"/>
    <property type="molecule type" value="Genomic_DNA"/>
</dbReference>
<dbReference type="Proteomes" id="UP000245884">
    <property type="component" value="Unassembled WGS sequence"/>
</dbReference>
<dbReference type="GeneID" id="37030376"/>
<name>A0A316UHQ3_9BASI</name>
<evidence type="ECO:0000256" key="1">
    <source>
        <dbReference type="SAM" id="MobiDB-lite"/>
    </source>
</evidence>
<organism evidence="2 3">
    <name type="scientific">Jaminaea rosea</name>
    <dbReference type="NCBI Taxonomy" id="1569628"/>
    <lineage>
        <taxon>Eukaryota</taxon>
        <taxon>Fungi</taxon>
        <taxon>Dikarya</taxon>
        <taxon>Basidiomycota</taxon>
        <taxon>Ustilaginomycotina</taxon>
        <taxon>Exobasidiomycetes</taxon>
        <taxon>Microstromatales</taxon>
        <taxon>Microstromatales incertae sedis</taxon>
        <taxon>Jaminaea</taxon>
    </lineage>
</organism>
<reference evidence="2 3" key="1">
    <citation type="journal article" date="2018" name="Mol. Biol. Evol.">
        <title>Broad Genomic Sampling Reveals a Smut Pathogenic Ancestry of the Fungal Clade Ustilaginomycotina.</title>
        <authorList>
            <person name="Kijpornyongpan T."/>
            <person name="Mondo S.J."/>
            <person name="Barry K."/>
            <person name="Sandor L."/>
            <person name="Lee J."/>
            <person name="Lipzen A."/>
            <person name="Pangilinan J."/>
            <person name="LaButti K."/>
            <person name="Hainaut M."/>
            <person name="Henrissat B."/>
            <person name="Grigoriev I.V."/>
            <person name="Spatafora J.W."/>
            <person name="Aime M.C."/>
        </authorList>
    </citation>
    <scope>NUCLEOTIDE SEQUENCE [LARGE SCALE GENOMIC DNA]</scope>
    <source>
        <strain evidence="2 3">MCA 5214</strain>
    </source>
</reference>
<dbReference type="AlphaFoldDB" id="A0A316UHQ3"/>
<keyword evidence="3" id="KW-1185">Reference proteome</keyword>
<evidence type="ECO:0000313" key="2">
    <source>
        <dbReference type="EMBL" id="PWN24740.1"/>
    </source>
</evidence>
<accession>A0A316UHQ3</accession>